<dbReference type="InterPro" id="IPR020471">
    <property type="entry name" value="AKR"/>
</dbReference>
<reference evidence="2" key="1">
    <citation type="submission" date="2016-08" db="EMBL/GenBank/DDBJ databases">
        <title>Complete Genome Seqeunce of Paenibacillus sp. BIHB 4019 from tea rhizoplane.</title>
        <authorList>
            <person name="Thakur R."/>
            <person name="Swarnkar M.K."/>
            <person name="Gulati A."/>
        </authorList>
    </citation>
    <scope>NUCLEOTIDE SEQUENCE [LARGE SCALE GENOMIC DNA]</scope>
    <source>
        <strain evidence="2">BIHB4019</strain>
    </source>
</reference>
<dbReference type="SUPFAM" id="SSF51430">
    <property type="entry name" value="NAD(P)-linked oxidoreductase"/>
    <property type="match status" value="1"/>
</dbReference>
<dbReference type="GO" id="GO:0005829">
    <property type="term" value="C:cytosol"/>
    <property type="evidence" value="ECO:0007669"/>
    <property type="project" value="TreeGrafter"/>
</dbReference>
<feature type="domain" description="NADP-dependent oxidoreductase" evidence="1">
    <location>
        <begin position="22"/>
        <end position="323"/>
    </location>
</feature>
<dbReference type="PANTHER" id="PTHR43364:SF1">
    <property type="entry name" value="OXIDOREDUCTASE YDHF"/>
    <property type="match status" value="1"/>
</dbReference>
<dbReference type="InterPro" id="IPR036812">
    <property type="entry name" value="NAD(P)_OxRdtase_dom_sf"/>
</dbReference>
<dbReference type="CDD" id="cd19092">
    <property type="entry name" value="AKR_BsYcsN_EcYdhF-like"/>
    <property type="match status" value="1"/>
</dbReference>
<dbReference type="InterPro" id="IPR050523">
    <property type="entry name" value="AKR_Detox_Biosynth"/>
</dbReference>
<dbReference type="PANTHER" id="PTHR43364">
    <property type="entry name" value="NADH-SPECIFIC METHYLGLYOXAL REDUCTASE-RELATED"/>
    <property type="match status" value="1"/>
</dbReference>
<dbReference type="GO" id="GO:0016491">
    <property type="term" value="F:oxidoreductase activity"/>
    <property type="evidence" value="ECO:0007669"/>
    <property type="project" value="InterPro"/>
</dbReference>
<name>A0A1B2DIS7_9BACL</name>
<sequence>MEVDKRMSSIPLHKRGIEASQLVLGCMRFGGGWNRNPIEAEHFKEGHEAVDAALEIGINMYDHADIYTFGKAEQVFGQVLKDRPGLREQIILQSKCGIRLQGGDDDPQRFDFSESHILSSVDGILERLQTEYLDILLLHRPDALVEPEEVASAISKLKASGKVRAFGVSNMSQGQIKLLRAYTDEPFIVNQLELSLLKHGFIDTGLHVNQLAARDNVFPEGTLEYCRMENIQLQSWGPLAQGIYSGAPLGDSPESVVATAALVAEFAERKDTTPEAIVLAWLMRHPANIQPVIGSINPKRILACKDANTLRLTREEWYRLYNCSRGKALP</sequence>
<dbReference type="EMBL" id="CP016808">
    <property type="protein sequence ID" value="ANY67603.1"/>
    <property type="molecule type" value="Genomic_DNA"/>
</dbReference>
<evidence type="ECO:0000313" key="2">
    <source>
        <dbReference type="EMBL" id="ANY67603.1"/>
    </source>
</evidence>
<dbReference type="Gene3D" id="3.20.20.100">
    <property type="entry name" value="NADP-dependent oxidoreductase domain"/>
    <property type="match status" value="1"/>
</dbReference>
<gene>
    <name evidence="2" type="ORF">BBD42_14800</name>
</gene>
<protein>
    <submittedName>
        <fullName evidence="2">Aldo/keto reductase</fullName>
    </submittedName>
</protein>
<dbReference type="PRINTS" id="PR00069">
    <property type="entry name" value="ALDKETRDTASE"/>
</dbReference>
<dbReference type="Pfam" id="PF00248">
    <property type="entry name" value="Aldo_ket_red"/>
    <property type="match status" value="1"/>
</dbReference>
<dbReference type="AlphaFoldDB" id="A0A1B2DIS7"/>
<dbReference type="InterPro" id="IPR023210">
    <property type="entry name" value="NADP_OxRdtase_dom"/>
</dbReference>
<organism evidence="2">
    <name type="scientific">Paenibacillus sp. BIHB 4019</name>
    <dbReference type="NCBI Taxonomy" id="1870819"/>
    <lineage>
        <taxon>Bacteria</taxon>
        <taxon>Bacillati</taxon>
        <taxon>Bacillota</taxon>
        <taxon>Bacilli</taxon>
        <taxon>Bacillales</taxon>
        <taxon>Paenibacillaceae</taxon>
        <taxon>Paenibacillus</taxon>
    </lineage>
</organism>
<evidence type="ECO:0000259" key="1">
    <source>
        <dbReference type="Pfam" id="PF00248"/>
    </source>
</evidence>
<proteinExistence type="predicted"/>
<accession>A0A1B2DIS7</accession>